<dbReference type="PANTHER" id="PTHR43884:SF20">
    <property type="entry name" value="ACYL-COA DEHYDROGENASE FADE28"/>
    <property type="match status" value="1"/>
</dbReference>
<evidence type="ECO:0000256" key="3">
    <source>
        <dbReference type="ARBA" id="ARBA00023002"/>
    </source>
</evidence>
<keyword evidence="1" id="KW-0285">Flavoprotein</keyword>
<keyword evidence="2" id="KW-0274">FAD</keyword>
<dbReference type="Gene3D" id="1.20.140.10">
    <property type="entry name" value="Butyryl-CoA Dehydrogenase, subunit A, domain 3"/>
    <property type="match status" value="1"/>
</dbReference>
<organism evidence="5 6">
    <name type="scientific">Arthrobacter hankyongi</name>
    <dbReference type="NCBI Taxonomy" id="2904801"/>
    <lineage>
        <taxon>Bacteria</taxon>
        <taxon>Bacillati</taxon>
        <taxon>Actinomycetota</taxon>
        <taxon>Actinomycetes</taxon>
        <taxon>Micrococcales</taxon>
        <taxon>Micrococcaceae</taxon>
        <taxon>Arthrobacter</taxon>
    </lineage>
</organism>
<dbReference type="EMBL" id="JAKLTQ010000002">
    <property type="protein sequence ID" value="MCG2621244.1"/>
    <property type="molecule type" value="Genomic_DNA"/>
</dbReference>
<dbReference type="RefSeq" id="WP_237818350.1">
    <property type="nucleotide sequence ID" value="NZ_JAKLTQ010000002.1"/>
</dbReference>
<name>A0ABS9L3I3_9MICC</name>
<reference evidence="5" key="1">
    <citation type="submission" date="2022-01" db="EMBL/GenBank/DDBJ databases">
        <authorList>
            <person name="Jo J.-H."/>
            <person name="Im W.-T."/>
        </authorList>
    </citation>
    <scope>NUCLEOTIDE SEQUENCE</scope>
    <source>
        <strain evidence="5">I2-34</strain>
    </source>
</reference>
<evidence type="ECO:0000256" key="1">
    <source>
        <dbReference type="ARBA" id="ARBA00022630"/>
    </source>
</evidence>
<dbReference type="Proteomes" id="UP001165368">
    <property type="component" value="Unassembled WGS sequence"/>
</dbReference>
<feature type="domain" description="Acyl-CoA dehydrogenase/oxidase C-terminal" evidence="4">
    <location>
        <begin position="188"/>
        <end position="310"/>
    </location>
</feature>
<dbReference type="InterPro" id="IPR009075">
    <property type="entry name" value="AcylCo_DH/oxidase_C"/>
</dbReference>
<dbReference type="InterPro" id="IPR036250">
    <property type="entry name" value="AcylCo_DH-like_C"/>
</dbReference>
<gene>
    <name evidence="5" type="ORF">LVY72_04870</name>
</gene>
<dbReference type="SUPFAM" id="SSF47203">
    <property type="entry name" value="Acyl-CoA dehydrogenase C-terminal domain-like"/>
    <property type="match status" value="1"/>
</dbReference>
<evidence type="ECO:0000313" key="6">
    <source>
        <dbReference type="Proteomes" id="UP001165368"/>
    </source>
</evidence>
<proteinExistence type="predicted"/>
<dbReference type="PANTHER" id="PTHR43884">
    <property type="entry name" value="ACYL-COA DEHYDROGENASE"/>
    <property type="match status" value="1"/>
</dbReference>
<keyword evidence="3" id="KW-0560">Oxidoreductase</keyword>
<protein>
    <recommendedName>
        <fullName evidence="4">Acyl-CoA dehydrogenase/oxidase C-terminal domain-containing protein</fullName>
    </recommendedName>
</protein>
<keyword evidence="6" id="KW-1185">Reference proteome</keyword>
<dbReference type="Pfam" id="PF00441">
    <property type="entry name" value="Acyl-CoA_dh_1"/>
    <property type="match status" value="1"/>
</dbReference>
<evidence type="ECO:0000256" key="2">
    <source>
        <dbReference type="ARBA" id="ARBA00022827"/>
    </source>
</evidence>
<evidence type="ECO:0000259" key="4">
    <source>
        <dbReference type="Pfam" id="PF00441"/>
    </source>
</evidence>
<evidence type="ECO:0000313" key="5">
    <source>
        <dbReference type="EMBL" id="MCG2621244.1"/>
    </source>
</evidence>
<comment type="caution">
    <text evidence="5">The sequence shown here is derived from an EMBL/GenBank/DDBJ whole genome shotgun (WGS) entry which is preliminary data.</text>
</comment>
<sequence length="327" mass="34526">MDEFEKQAFSEGLAKTIDSTPAAQLREALEEFGWLDLLDEEPAEAAGIVFPLLGEHLVALPLLDDVCTKAAGLEPGPDTAFVYPALSSPVPTSTATLDGGILKMTLRGIVAARDAAPETVVAPVLLDGEPALVAGPWEGTWPAAGQGIDAESGWAQLDANWSVPAGAVVASGEPGTAWTAVRAAGHLALAFKMNAVGAAMLRLAVEHTASREQFGQRLSGFQVVRHKLADVRVWQETASLAADAAEESTDVLSCLLAKTLAGRFLRTARENCQQLLGGMGFTQEHDFHRYLRRALVLENLLGSTGSLRAELGSSIRAARSVPRLATL</sequence>
<accession>A0ABS9L3I3</accession>